<evidence type="ECO:0000313" key="3">
    <source>
        <dbReference type="EMBL" id="QJA92209.1"/>
    </source>
</evidence>
<evidence type="ECO:0000313" key="1">
    <source>
        <dbReference type="EMBL" id="QJA48458.1"/>
    </source>
</evidence>
<dbReference type="EMBL" id="MT144686">
    <property type="protein sequence ID" value="QJH97429.1"/>
    <property type="molecule type" value="Genomic_DNA"/>
</dbReference>
<dbReference type="EMBL" id="MT142022">
    <property type="protein sequence ID" value="QJA73359.1"/>
    <property type="molecule type" value="Genomic_DNA"/>
</dbReference>
<name>A0A6H1ZLQ7_9ZZZZ</name>
<evidence type="ECO:0000313" key="4">
    <source>
        <dbReference type="EMBL" id="QJH97429.1"/>
    </source>
</evidence>
<protein>
    <submittedName>
        <fullName evidence="1">Uncharacterized protein</fullName>
    </submittedName>
</protein>
<gene>
    <name evidence="2" type="ORF">MM415A02396_0002</name>
    <name evidence="3" type="ORF">MM415B04800_0007</name>
    <name evidence="1" type="ORF">TM448A00954_0011</name>
    <name evidence="4" type="ORF">TM448B01007_0016</name>
</gene>
<dbReference type="AlphaFoldDB" id="A0A6H1ZLQ7"/>
<sequence length="84" mass="9555">MAVKQSLEPCPCGNVPKSLFIQPGDTCKYAWVSGNCCGDWNIEFRTDYKELSSEECMDLAIRAWNDVKRNDGTGYLDVDDFYTE</sequence>
<reference evidence="1" key="1">
    <citation type="submission" date="2020-03" db="EMBL/GenBank/DDBJ databases">
        <title>The deep terrestrial virosphere.</title>
        <authorList>
            <person name="Holmfeldt K."/>
            <person name="Nilsson E."/>
            <person name="Simone D."/>
            <person name="Lopez-Fernandez M."/>
            <person name="Wu X."/>
            <person name="de Brujin I."/>
            <person name="Lundin D."/>
            <person name="Andersson A."/>
            <person name="Bertilsson S."/>
            <person name="Dopson M."/>
        </authorList>
    </citation>
    <scope>NUCLEOTIDE SEQUENCE</scope>
    <source>
        <strain evidence="2">MM415A02396</strain>
        <strain evidence="3">MM415B04800</strain>
        <strain evidence="1">TM448A00954</strain>
        <strain evidence="4">TM448B01007</strain>
    </source>
</reference>
<dbReference type="EMBL" id="MT143047">
    <property type="protein sequence ID" value="QJA92209.1"/>
    <property type="molecule type" value="Genomic_DNA"/>
</dbReference>
<accession>A0A6H1ZLQ7</accession>
<dbReference type="EMBL" id="MT144085">
    <property type="protein sequence ID" value="QJA48458.1"/>
    <property type="molecule type" value="Genomic_DNA"/>
</dbReference>
<evidence type="ECO:0000313" key="2">
    <source>
        <dbReference type="EMBL" id="QJA73359.1"/>
    </source>
</evidence>
<organism evidence="1">
    <name type="scientific">viral metagenome</name>
    <dbReference type="NCBI Taxonomy" id="1070528"/>
    <lineage>
        <taxon>unclassified sequences</taxon>
        <taxon>metagenomes</taxon>
        <taxon>organismal metagenomes</taxon>
    </lineage>
</organism>
<proteinExistence type="predicted"/>